<dbReference type="GO" id="GO:0051489">
    <property type="term" value="P:regulation of filopodium assembly"/>
    <property type="evidence" value="ECO:0007669"/>
    <property type="project" value="TreeGrafter"/>
</dbReference>
<feature type="region of interest" description="Disordered" evidence="1">
    <location>
        <begin position="266"/>
        <end position="302"/>
    </location>
</feature>
<proteinExistence type="predicted"/>
<sequence>MSNTVLEPVARSIEITNTVESENTTIQLDPNNANENSNTMKETNESTLMVKITGNGIIDDNNEDPTVFPDTDVSTMLQGAQFDGTLPSVTDRYFTPFYCVDVQRPRDDICIRVHSNRICMISLAPTHTVLEENKKIKSISFKVSDKLDRASNKVSGKGKHGAQPLQPSSNICSISCYNGEAYMIKCCITGKLVEVNELLLEHPEALLEPPHKGGYLAIALPNLKLLEAMKESWLTQEAYESFILERQNKADKDNIFSNTSEELLKQSLKRKRDPESLTSSRENKITRDSEANKNSTSSKEIT</sequence>
<dbReference type="GO" id="GO:0003785">
    <property type="term" value="F:actin monomer binding"/>
    <property type="evidence" value="ECO:0007669"/>
    <property type="project" value="TreeGrafter"/>
</dbReference>
<dbReference type="GO" id="GO:0048813">
    <property type="term" value="P:dendrite morphogenesis"/>
    <property type="evidence" value="ECO:0007669"/>
    <property type="project" value="TreeGrafter"/>
</dbReference>
<reference evidence="3" key="1">
    <citation type="submission" date="2025-08" db="UniProtKB">
        <authorList>
            <consortium name="RefSeq"/>
        </authorList>
    </citation>
    <scope>IDENTIFICATION</scope>
</reference>
<dbReference type="GO" id="GO:0030027">
    <property type="term" value="C:lamellipodium"/>
    <property type="evidence" value="ECO:0007669"/>
    <property type="project" value="TreeGrafter"/>
</dbReference>
<dbReference type="PANTHER" id="PTHR13651:SF0">
    <property type="entry name" value="PROTEIN ABITRAM"/>
    <property type="match status" value="1"/>
</dbReference>
<dbReference type="AlphaFoldDB" id="A0AAJ7C323"/>
<dbReference type="SUPFAM" id="SSF51230">
    <property type="entry name" value="Single hybrid motif"/>
    <property type="match status" value="1"/>
</dbReference>
<dbReference type="GeneID" id="107270282"/>
<dbReference type="GO" id="GO:0032433">
    <property type="term" value="C:filopodium tip"/>
    <property type="evidence" value="ECO:0007669"/>
    <property type="project" value="TreeGrafter"/>
</dbReference>
<dbReference type="GO" id="GO:0030833">
    <property type="term" value="P:regulation of actin filament polymerization"/>
    <property type="evidence" value="ECO:0007669"/>
    <property type="project" value="TreeGrafter"/>
</dbReference>
<protein>
    <submittedName>
        <fullName evidence="3">Protein Simiate</fullName>
    </submittedName>
</protein>
<dbReference type="PANTHER" id="PTHR13651">
    <property type="entry name" value="PROTEIN ABITRAM"/>
    <property type="match status" value="1"/>
</dbReference>
<dbReference type="GO" id="GO:0051015">
    <property type="term" value="F:actin filament binding"/>
    <property type="evidence" value="ECO:0007669"/>
    <property type="project" value="TreeGrafter"/>
</dbReference>
<organism evidence="2 3">
    <name type="scientific">Cephus cinctus</name>
    <name type="common">Wheat stem sawfly</name>
    <dbReference type="NCBI Taxonomy" id="211228"/>
    <lineage>
        <taxon>Eukaryota</taxon>
        <taxon>Metazoa</taxon>
        <taxon>Ecdysozoa</taxon>
        <taxon>Arthropoda</taxon>
        <taxon>Hexapoda</taxon>
        <taxon>Insecta</taxon>
        <taxon>Pterygota</taxon>
        <taxon>Neoptera</taxon>
        <taxon>Endopterygota</taxon>
        <taxon>Hymenoptera</taxon>
        <taxon>Cephoidea</taxon>
        <taxon>Cephidae</taxon>
        <taxon>Cephus</taxon>
    </lineage>
</organism>
<gene>
    <name evidence="3" type="primary">LOC107270282</name>
</gene>
<feature type="compositionally biased region" description="Basic and acidic residues" evidence="1">
    <location>
        <begin position="281"/>
        <end position="291"/>
    </location>
</feature>
<evidence type="ECO:0000313" key="2">
    <source>
        <dbReference type="Proteomes" id="UP000694920"/>
    </source>
</evidence>
<dbReference type="RefSeq" id="XP_015600639.1">
    <property type="nucleotide sequence ID" value="XM_015745153.2"/>
</dbReference>
<evidence type="ECO:0000256" key="1">
    <source>
        <dbReference type="SAM" id="MobiDB-lite"/>
    </source>
</evidence>
<dbReference type="KEGG" id="ccin:107270282"/>
<keyword evidence="2" id="KW-1185">Reference proteome</keyword>
<dbReference type="InterPro" id="IPR011053">
    <property type="entry name" value="Single_hybrid_motif"/>
</dbReference>
<dbReference type="GO" id="GO:0030425">
    <property type="term" value="C:dendrite"/>
    <property type="evidence" value="ECO:0007669"/>
    <property type="project" value="TreeGrafter"/>
</dbReference>
<accession>A0AAJ7C323</accession>
<feature type="compositionally biased region" description="Polar residues" evidence="1">
    <location>
        <begin position="292"/>
        <end position="302"/>
    </location>
</feature>
<dbReference type="GO" id="GO:0005634">
    <property type="term" value="C:nucleus"/>
    <property type="evidence" value="ECO:0007669"/>
    <property type="project" value="TreeGrafter"/>
</dbReference>
<dbReference type="Gene3D" id="2.40.50.100">
    <property type="match status" value="1"/>
</dbReference>
<dbReference type="InterPro" id="IPR039169">
    <property type="entry name" value="Abitram"/>
</dbReference>
<evidence type="ECO:0000313" key="3">
    <source>
        <dbReference type="RefSeq" id="XP_015600639.1"/>
    </source>
</evidence>
<name>A0AAJ7C323_CEPCN</name>
<dbReference type="Proteomes" id="UP000694920">
    <property type="component" value="Unplaced"/>
</dbReference>